<dbReference type="InterPro" id="IPR010917">
    <property type="entry name" value="TonB_rcpt_CS"/>
</dbReference>
<dbReference type="AlphaFoldDB" id="A0A1L7I4U4"/>
<evidence type="ECO:0000313" key="2">
    <source>
        <dbReference type="EMBL" id="APU68183.1"/>
    </source>
</evidence>
<dbReference type="STRING" id="1229726.GRFL_1459"/>
<proteinExistence type="predicted"/>
<accession>A0A1L7I4U4</accession>
<dbReference type="EMBL" id="CP016359">
    <property type="protein sequence ID" value="APU68183.1"/>
    <property type="molecule type" value="Genomic_DNA"/>
</dbReference>
<dbReference type="PROSITE" id="PS01156">
    <property type="entry name" value="TONB_DEPENDENT_REC_2"/>
    <property type="match status" value="1"/>
</dbReference>
<organism evidence="2 3">
    <name type="scientific">Christiangramia flava JLT2011</name>
    <dbReference type="NCBI Taxonomy" id="1229726"/>
    <lineage>
        <taxon>Bacteria</taxon>
        <taxon>Pseudomonadati</taxon>
        <taxon>Bacteroidota</taxon>
        <taxon>Flavobacteriia</taxon>
        <taxon>Flavobacteriales</taxon>
        <taxon>Flavobacteriaceae</taxon>
        <taxon>Christiangramia</taxon>
    </lineage>
</organism>
<evidence type="ECO:0000313" key="3">
    <source>
        <dbReference type="Proteomes" id="UP000186230"/>
    </source>
</evidence>
<keyword evidence="3" id="KW-1185">Reference proteome</keyword>
<dbReference type="InterPro" id="IPR025665">
    <property type="entry name" value="Beta-barrel_OMP_2"/>
</dbReference>
<gene>
    <name evidence="2" type="ORF">GRFL_1459</name>
</gene>
<dbReference type="KEGG" id="gfl:GRFL_1459"/>
<dbReference type="Pfam" id="PF13568">
    <property type="entry name" value="OMP_b-brl_2"/>
    <property type="match status" value="1"/>
</dbReference>
<name>A0A1L7I4U4_9FLAO</name>
<dbReference type="Proteomes" id="UP000186230">
    <property type="component" value="Chromosome"/>
</dbReference>
<dbReference type="RefSeq" id="WP_083643984.1">
    <property type="nucleotide sequence ID" value="NZ_AMRU01000001.1"/>
</dbReference>
<dbReference type="OrthoDB" id="947434at2"/>
<protein>
    <recommendedName>
        <fullName evidence="1">Outer membrane protein beta-barrel domain-containing protein</fullName>
    </recommendedName>
</protein>
<evidence type="ECO:0000259" key="1">
    <source>
        <dbReference type="Pfam" id="PF13568"/>
    </source>
</evidence>
<reference evidence="2 3" key="1">
    <citation type="submission" date="2016-07" db="EMBL/GenBank/DDBJ databases">
        <title>Multi-omics approach to identify versatile polysaccharide utilization systems of a marine flavobacterium Gramella flava.</title>
        <authorList>
            <person name="Tang K."/>
        </authorList>
    </citation>
    <scope>NUCLEOTIDE SEQUENCE [LARGE SCALE GENOMIC DNA]</scope>
    <source>
        <strain evidence="2 3">JLT2011</strain>
    </source>
</reference>
<sequence>MKHSFLLLLFFSSLCQAQFQFGLKAGLNSADIRYNIENYNPPAALGYQAGGMVKYAFCEGFGMQSELQFAAEGHKDDRLNNLNWPLFFRANWGNFGIYGGDQLSFLLSAESGKEYYEKSSFGGIAGVDYQLKSGLCFDLRYCFGTSSVNREFVEIADANGASYYGYTAYPRVFQFSIGYWF</sequence>
<feature type="domain" description="Outer membrane protein beta-barrel" evidence="1">
    <location>
        <begin position="17"/>
        <end position="145"/>
    </location>
</feature>